<protein>
    <submittedName>
        <fullName evidence="3">Modulator protein</fullName>
    </submittedName>
</protein>
<dbReference type="InterPro" id="IPR002645">
    <property type="entry name" value="STAS_dom"/>
</dbReference>
<dbReference type="EMBL" id="PGUY01000061">
    <property type="protein sequence ID" value="PLT28432.1"/>
    <property type="molecule type" value="Genomic_DNA"/>
</dbReference>
<feature type="domain" description="STAS" evidence="2">
    <location>
        <begin position="162"/>
        <end position="273"/>
    </location>
</feature>
<reference evidence="3 4" key="1">
    <citation type="submission" date="2017-11" db="EMBL/GenBank/DDBJ databases">
        <title>Comparitive Functional Genomics of Dry Heat Resistant strains isolated from the Viking Spacecraft.</title>
        <authorList>
            <person name="Seuylemezian A."/>
            <person name="Cooper K."/>
            <person name="Vaishampayan P."/>
        </authorList>
    </citation>
    <scope>NUCLEOTIDE SEQUENCE [LARGE SCALE GENOMIC DNA]</scope>
    <source>
        <strain evidence="3 4">V1-29</strain>
    </source>
</reference>
<dbReference type="RefSeq" id="WP_101644882.1">
    <property type="nucleotide sequence ID" value="NZ_PGUY01000061.1"/>
</dbReference>
<dbReference type="InterPro" id="IPR036513">
    <property type="entry name" value="STAS_dom_sf"/>
</dbReference>
<proteinExistence type="predicted"/>
<keyword evidence="1" id="KW-0597">Phosphoprotein</keyword>
<gene>
    <name evidence="3" type="ORF">CUU66_18490</name>
</gene>
<organism evidence="3 4">
    <name type="scientific">Peribacillus deserti</name>
    <dbReference type="NCBI Taxonomy" id="673318"/>
    <lineage>
        <taxon>Bacteria</taxon>
        <taxon>Bacillati</taxon>
        <taxon>Bacillota</taxon>
        <taxon>Bacilli</taxon>
        <taxon>Bacillales</taxon>
        <taxon>Bacillaceae</taxon>
        <taxon>Peribacillus</taxon>
    </lineage>
</organism>
<dbReference type="PANTHER" id="PTHR33745:SF3">
    <property type="entry name" value="RSBT CO-ANTAGONIST PROTEIN RSBRC"/>
    <property type="match status" value="1"/>
</dbReference>
<dbReference type="Proteomes" id="UP000234748">
    <property type="component" value="Unassembled WGS sequence"/>
</dbReference>
<dbReference type="PROSITE" id="PS50801">
    <property type="entry name" value="STAS"/>
    <property type="match status" value="1"/>
</dbReference>
<dbReference type="Pfam" id="PF01740">
    <property type="entry name" value="STAS"/>
    <property type="match status" value="1"/>
</dbReference>
<dbReference type="AlphaFoldDB" id="A0A2N5M261"/>
<sequence>MRDELHYIGGKIIDNAKILAHKVADVRTTELGNGHLERLHSMIHIDYRTKVFKYLGEALFTEDTEKTQGNITAWSKEAAEIAIQSDLSISDALRVTGTYRTVIWDIFTEEMNSNRLTVFNMLEVSKIIDPLLDRIGAVIGEVYQEHKNKLMNIAYSALEELSVPVVPVAEHLAIIPLVGSIDTDRAKLIMEVSLTEGARLSLRYIILDVSGVPIIDTMVADQLFHIVNALKLTGVETYLTGIRPEIAQTIISLGLNFSEIKTRANMKQALNEIVFMKKKEA</sequence>
<evidence type="ECO:0000313" key="3">
    <source>
        <dbReference type="EMBL" id="PLT28432.1"/>
    </source>
</evidence>
<dbReference type="CDD" id="cd07041">
    <property type="entry name" value="STAS_RsbR_RsbS_like"/>
    <property type="match status" value="1"/>
</dbReference>
<evidence type="ECO:0000259" key="2">
    <source>
        <dbReference type="PROSITE" id="PS50801"/>
    </source>
</evidence>
<comment type="caution">
    <text evidence="3">The sequence shown here is derived from an EMBL/GenBank/DDBJ whole genome shotgun (WGS) entry which is preliminary data.</text>
</comment>
<accession>A0A2N5M261</accession>
<evidence type="ECO:0000313" key="4">
    <source>
        <dbReference type="Proteomes" id="UP000234748"/>
    </source>
</evidence>
<name>A0A2N5M261_9BACI</name>
<dbReference type="OrthoDB" id="9800154at2"/>
<dbReference type="SUPFAM" id="SSF52091">
    <property type="entry name" value="SpoIIaa-like"/>
    <property type="match status" value="1"/>
</dbReference>
<dbReference type="Gene3D" id="3.30.750.24">
    <property type="entry name" value="STAS domain"/>
    <property type="match status" value="1"/>
</dbReference>
<dbReference type="InterPro" id="IPR051932">
    <property type="entry name" value="Bact_StressResp_Reg"/>
</dbReference>
<evidence type="ECO:0000256" key="1">
    <source>
        <dbReference type="ARBA" id="ARBA00022553"/>
    </source>
</evidence>
<keyword evidence="4" id="KW-1185">Reference proteome</keyword>
<dbReference type="PANTHER" id="PTHR33745">
    <property type="entry name" value="RSBT ANTAGONIST PROTEIN RSBS-RELATED"/>
    <property type="match status" value="1"/>
</dbReference>